<comment type="caution">
    <text evidence="1">The sequence shown here is derived from an EMBL/GenBank/DDBJ whole genome shotgun (WGS) entry which is preliminary data.</text>
</comment>
<evidence type="ECO:0000313" key="1">
    <source>
        <dbReference type="EMBL" id="GBN92917.1"/>
    </source>
</evidence>
<dbReference type="Proteomes" id="UP000499080">
    <property type="component" value="Unassembled WGS sequence"/>
</dbReference>
<proteinExistence type="predicted"/>
<dbReference type="EMBL" id="BGPR01024667">
    <property type="protein sequence ID" value="GBN92917.1"/>
    <property type="molecule type" value="Genomic_DNA"/>
</dbReference>
<gene>
    <name evidence="1" type="ORF">AVEN_200620_1</name>
</gene>
<accession>A0A4Y2SXC9</accession>
<keyword evidence="2" id="KW-1185">Reference proteome</keyword>
<reference evidence="1 2" key="1">
    <citation type="journal article" date="2019" name="Sci. Rep.">
        <title>Orb-weaving spider Araneus ventricosus genome elucidates the spidroin gene catalogue.</title>
        <authorList>
            <person name="Kono N."/>
            <person name="Nakamura H."/>
            <person name="Ohtoshi R."/>
            <person name="Moran D.A.P."/>
            <person name="Shinohara A."/>
            <person name="Yoshida Y."/>
            <person name="Fujiwara M."/>
            <person name="Mori M."/>
            <person name="Tomita M."/>
            <person name="Arakawa K."/>
        </authorList>
    </citation>
    <scope>NUCLEOTIDE SEQUENCE [LARGE SCALE GENOMIC DNA]</scope>
</reference>
<organism evidence="1 2">
    <name type="scientific">Araneus ventricosus</name>
    <name type="common">Orbweaver spider</name>
    <name type="synonym">Epeira ventricosa</name>
    <dbReference type="NCBI Taxonomy" id="182803"/>
    <lineage>
        <taxon>Eukaryota</taxon>
        <taxon>Metazoa</taxon>
        <taxon>Ecdysozoa</taxon>
        <taxon>Arthropoda</taxon>
        <taxon>Chelicerata</taxon>
        <taxon>Arachnida</taxon>
        <taxon>Araneae</taxon>
        <taxon>Araneomorphae</taxon>
        <taxon>Entelegynae</taxon>
        <taxon>Araneoidea</taxon>
        <taxon>Araneidae</taxon>
        <taxon>Araneus</taxon>
    </lineage>
</organism>
<sequence>MNQNRNSRLYCTIFWHTQIEQSVAAFFLESKTSTSVAFGCDGTSLNIRKYGDFLRLLVEKNSLANHYGGFISLLHVNEFERIGKDLEKCEKRPAARFHWNSTRLPEFSVTDKTYLVRVVSAVSTGIFPKGLINHQAQCLVPHD</sequence>
<evidence type="ECO:0000313" key="2">
    <source>
        <dbReference type="Proteomes" id="UP000499080"/>
    </source>
</evidence>
<name>A0A4Y2SXC9_ARAVE</name>
<protein>
    <submittedName>
        <fullName evidence="1">Uncharacterized protein</fullName>
    </submittedName>
</protein>
<dbReference type="AlphaFoldDB" id="A0A4Y2SXC9"/>